<evidence type="ECO:0000313" key="3">
    <source>
        <dbReference type="Proteomes" id="UP000324479"/>
    </source>
</evidence>
<name>A0A5M6DL74_9BACT</name>
<dbReference type="AlphaFoldDB" id="A0A5M6DL74"/>
<dbReference type="EMBL" id="VWOX01000001">
    <property type="protein sequence ID" value="KAA5546969.1"/>
    <property type="molecule type" value="Genomic_DNA"/>
</dbReference>
<keyword evidence="1" id="KW-0812">Transmembrane</keyword>
<dbReference type="RefSeq" id="WP_150074076.1">
    <property type="nucleotide sequence ID" value="NZ_VWOX01000001.1"/>
</dbReference>
<feature type="transmembrane region" description="Helical" evidence="1">
    <location>
        <begin position="6"/>
        <end position="23"/>
    </location>
</feature>
<protein>
    <submittedName>
        <fullName evidence="2">Uncharacterized protein</fullName>
    </submittedName>
</protein>
<evidence type="ECO:0000256" key="1">
    <source>
        <dbReference type="SAM" id="Phobius"/>
    </source>
</evidence>
<proteinExistence type="predicted"/>
<keyword evidence="3" id="KW-1185">Reference proteome</keyword>
<dbReference type="Proteomes" id="UP000324479">
    <property type="component" value="Unassembled WGS sequence"/>
</dbReference>
<gene>
    <name evidence="2" type="ORF">FYK55_00675</name>
</gene>
<sequence>MDQNFLKPATILILIVLVVYLAIHRIRNTAPDVKQTSRSLLVNEFSDPEAAAKRKALEETTLGSFRELEERRQAESKTKNKASLQRDLTLRIGAIGATPSRDEITILSKFPYANSEVRTAYSNAIDRTCRLLVPGIAVAPPLVKPESGQGGTLGRLSVLTIGLEYDDSGPRELPAVTRGQVIQYFDDHRLAVQPMLYYDTENRPYFGTDCQAAFFELDRPGLTVPAEPMIETAIGRFRALGIVGADRDDVNEDEILGRTLALAFTFVKTDPTISGEADRPITTTELLLLHLTPTCTADNPEVQVFVTSDDRANLHRLETDGLQLNAGLPTISADVQFNKTVLMGMYPADPVVSGIHFRSAGILSTDTLRRLSQTEEDKPTVSLTEILDRFGSLAGASSSD</sequence>
<organism evidence="2 3">
    <name type="scientific">Roseiconus nitratireducens</name>
    <dbReference type="NCBI Taxonomy" id="2605748"/>
    <lineage>
        <taxon>Bacteria</taxon>
        <taxon>Pseudomonadati</taxon>
        <taxon>Planctomycetota</taxon>
        <taxon>Planctomycetia</taxon>
        <taxon>Pirellulales</taxon>
        <taxon>Pirellulaceae</taxon>
        <taxon>Roseiconus</taxon>
    </lineage>
</organism>
<keyword evidence="1" id="KW-0472">Membrane</keyword>
<comment type="caution">
    <text evidence="2">The sequence shown here is derived from an EMBL/GenBank/DDBJ whole genome shotgun (WGS) entry which is preliminary data.</text>
</comment>
<keyword evidence="1" id="KW-1133">Transmembrane helix</keyword>
<reference evidence="2 3" key="1">
    <citation type="submission" date="2019-08" db="EMBL/GenBank/DDBJ databases">
        <authorList>
            <person name="Dhanesh K."/>
            <person name="Kumar G."/>
            <person name="Sasikala C."/>
            <person name="Venkata Ramana C."/>
        </authorList>
    </citation>
    <scope>NUCLEOTIDE SEQUENCE [LARGE SCALE GENOMIC DNA]</scope>
    <source>
        <strain evidence="2 3">JC645</strain>
    </source>
</reference>
<evidence type="ECO:0000313" key="2">
    <source>
        <dbReference type="EMBL" id="KAA5546969.1"/>
    </source>
</evidence>
<accession>A0A5M6DL74</accession>